<comment type="caution">
    <text evidence="2">The sequence shown here is derived from an EMBL/GenBank/DDBJ whole genome shotgun (WGS) entry which is preliminary data.</text>
</comment>
<dbReference type="RefSeq" id="WP_254165414.1">
    <property type="nucleotide sequence ID" value="NZ_JAHESF010000017.1"/>
</dbReference>
<accession>A0AAP2DLW9</accession>
<proteinExistence type="predicted"/>
<feature type="domain" description="DinB-like" evidence="1">
    <location>
        <begin position="32"/>
        <end position="167"/>
    </location>
</feature>
<dbReference type="Pfam" id="PF12867">
    <property type="entry name" value="DinB_2"/>
    <property type="match status" value="1"/>
</dbReference>
<dbReference type="Gene3D" id="1.20.120.450">
    <property type="entry name" value="dinb family like domain"/>
    <property type="match status" value="1"/>
</dbReference>
<evidence type="ECO:0000259" key="1">
    <source>
        <dbReference type="Pfam" id="PF12867"/>
    </source>
</evidence>
<keyword evidence="3" id="KW-1185">Reference proteome</keyword>
<dbReference type="AlphaFoldDB" id="A0AAP2DLW9"/>
<dbReference type="Proteomes" id="UP001319200">
    <property type="component" value="Unassembled WGS sequence"/>
</dbReference>
<evidence type="ECO:0000313" key="3">
    <source>
        <dbReference type="Proteomes" id="UP001319200"/>
    </source>
</evidence>
<dbReference type="InterPro" id="IPR034660">
    <property type="entry name" value="DinB/YfiT-like"/>
</dbReference>
<evidence type="ECO:0000313" key="2">
    <source>
        <dbReference type="EMBL" id="MBT1698720.1"/>
    </source>
</evidence>
<protein>
    <submittedName>
        <fullName evidence="2">DinB family protein</fullName>
    </submittedName>
</protein>
<dbReference type="EMBL" id="JAHESF010000017">
    <property type="protein sequence ID" value="MBT1698720.1"/>
    <property type="molecule type" value="Genomic_DNA"/>
</dbReference>
<organism evidence="2 3">
    <name type="scientific">Chryseosolibacter histidini</name>
    <dbReference type="NCBI Taxonomy" id="2782349"/>
    <lineage>
        <taxon>Bacteria</taxon>
        <taxon>Pseudomonadati</taxon>
        <taxon>Bacteroidota</taxon>
        <taxon>Cytophagia</taxon>
        <taxon>Cytophagales</taxon>
        <taxon>Chryseotaleaceae</taxon>
        <taxon>Chryseosolibacter</taxon>
    </lineage>
</organism>
<dbReference type="SUPFAM" id="SSF109854">
    <property type="entry name" value="DinB/YfiT-like putative metalloenzymes"/>
    <property type="match status" value="1"/>
</dbReference>
<gene>
    <name evidence="2" type="ORF">KK083_17640</name>
</gene>
<name>A0AAP2DLW9_9BACT</name>
<reference evidence="2 3" key="1">
    <citation type="submission" date="2021-05" db="EMBL/GenBank/DDBJ databases">
        <title>A Polyphasic approach of four new species of the genus Ohtaekwangia: Ohtaekwangia histidinii sp. nov., Ohtaekwangia cretensis sp. nov., Ohtaekwangia indiensis sp. nov., Ohtaekwangia reichenbachii sp. nov. from diverse environment.</title>
        <authorList>
            <person name="Octaviana S."/>
        </authorList>
    </citation>
    <scope>NUCLEOTIDE SEQUENCE [LARGE SCALE GENOMIC DNA]</scope>
    <source>
        <strain evidence="2 3">PWU4</strain>
    </source>
</reference>
<dbReference type="InterPro" id="IPR024775">
    <property type="entry name" value="DinB-like"/>
</dbReference>
<sequence>MTQLKFPIGPFTPLQNINKSELDAFIETVATAPGRYKALVENLSAGDLKKTYREGSWNVQQLMNHVADMQLLHFFRMKKALTETDYKEITQVNIDGWANTADGLSSSVADSLHMFEAITKRFVHLMRSLDENQQEIAYYHPARKIMLNQKQAISMSAWHVNHHLEHIKIALEKE</sequence>